<gene>
    <name evidence="1" type="ORF">N0B16_01555</name>
</gene>
<comment type="caution">
    <text evidence="1">The sequence shown here is derived from an EMBL/GenBank/DDBJ whole genome shotgun (WGS) entry which is preliminary data.</text>
</comment>
<accession>A0ABT2VTP1</accession>
<proteinExistence type="predicted"/>
<dbReference type="Proteomes" id="UP001208114">
    <property type="component" value="Unassembled WGS sequence"/>
</dbReference>
<organism evidence="1 2">
    <name type="scientific">Chryseobacterium gilvum</name>
    <dbReference type="NCBI Taxonomy" id="2976534"/>
    <lineage>
        <taxon>Bacteria</taxon>
        <taxon>Pseudomonadati</taxon>
        <taxon>Bacteroidota</taxon>
        <taxon>Flavobacteriia</taxon>
        <taxon>Flavobacteriales</taxon>
        <taxon>Weeksellaceae</taxon>
        <taxon>Chryseobacterium group</taxon>
        <taxon>Chryseobacterium</taxon>
    </lineage>
</organism>
<evidence type="ECO:0000313" key="2">
    <source>
        <dbReference type="Proteomes" id="UP001208114"/>
    </source>
</evidence>
<name>A0ABT2VTP1_9FLAO</name>
<dbReference type="RefSeq" id="WP_262988960.1">
    <property type="nucleotide sequence ID" value="NZ_JAOTEN010000001.1"/>
</dbReference>
<dbReference type="EMBL" id="JAOTEN010000001">
    <property type="protein sequence ID" value="MCU7613110.1"/>
    <property type="molecule type" value="Genomic_DNA"/>
</dbReference>
<protein>
    <recommendedName>
        <fullName evidence="3">Glycosyl transferase family 1 domain-containing protein</fullName>
    </recommendedName>
</protein>
<keyword evidence="2" id="KW-1185">Reference proteome</keyword>
<reference evidence="2" key="1">
    <citation type="submission" date="2023-07" db="EMBL/GenBank/DDBJ databases">
        <title>Chryseobacterium sp. GMJ5 Genome sequencing and assembly.</title>
        <authorList>
            <person name="Jung Y."/>
        </authorList>
    </citation>
    <scope>NUCLEOTIDE SEQUENCE [LARGE SCALE GENOMIC DNA]</scope>
    <source>
        <strain evidence="2">GMJ5</strain>
    </source>
</reference>
<sequence length="356" mass="41982">MKNIAYIELDTHAEIAQHFMDIMKGSEIFSVDYYFSEKINKQIVGNDDTVYLSDSSVISDQLKNKKYDLVIIGTVHRYFNTFLKITREYNTSVIVHNLHFSQITKLDLIKNTFKEDVMYRLKLWWKEGLSDATKVYKNAKNLLVLDEQMSTEKLHFLPLFYTRNQKNMNTHVLTIVIPGSVSQKRRDYHTVFQKISEFEMSFKNELTSDNQLLEFVFLGKAKGNELKKMIDLEDALNYINIKYFTERVSAEEFTQWMQKADVLWCPIQPETKFFSQKEVYGKTKMTGNLGDAISYGKPAVFPANYQSAYEFIIPEEENILQQFQDIRNFTFGFEEKYSREKIQKKLEYVLHQLITA</sequence>
<evidence type="ECO:0000313" key="1">
    <source>
        <dbReference type="EMBL" id="MCU7613110.1"/>
    </source>
</evidence>
<evidence type="ECO:0008006" key="3">
    <source>
        <dbReference type="Google" id="ProtNLM"/>
    </source>
</evidence>